<evidence type="ECO:0000313" key="2">
    <source>
        <dbReference type="EMBL" id="CBY18515.1"/>
    </source>
</evidence>
<dbReference type="EMBL" id="FN653025">
    <property type="protein sequence ID" value="CBY18515.1"/>
    <property type="molecule type" value="Genomic_DNA"/>
</dbReference>
<sequence length="267" mass="30528">MRVLSSLLIAVQAETWRMVEKDPTYDRKHAINKLATANTLANRLAVFAKGGNPNNADEVETGLYDKVLMHNTKYFEKLERTLMDGDCGLMYKPKKNKDNLRRRRSTTRPSLALDHDDILNLCDDMEGEEGDECAFNEDGSLAGVDAGTGLDVRRRKAFDLDPEKFIKNARKVHTSIKKFTQVFLANCDNEEGTRNNKRLKRNMIMLSRRMRDGVRAGYCTVEEVADTKWKRLYPKIPKSGPDGKDGISWSEFFMRRATPKTRGNQDE</sequence>
<proteinExistence type="predicted"/>
<dbReference type="InParanoid" id="E4X5E6"/>
<feature type="region of interest" description="Disordered" evidence="1">
    <location>
        <begin position="237"/>
        <end position="267"/>
    </location>
</feature>
<dbReference type="OrthoDB" id="10478302at2759"/>
<dbReference type="AlphaFoldDB" id="E4X5E6"/>
<evidence type="ECO:0000313" key="3">
    <source>
        <dbReference type="Proteomes" id="UP000001307"/>
    </source>
</evidence>
<evidence type="ECO:0000256" key="1">
    <source>
        <dbReference type="SAM" id="MobiDB-lite"/>
    </source>
</evidence>
<keyword evidence="3" id="KW-1185">Reference proteome</keyword>
<dbReference type="Proteomes" id="UP000001307">
    <property type="component" value="Unassembled WGS sequence"/>
</dbReference>
<name>E4X5E6_OIKDI</name>
<reference evidence="2" key="1">
    <citation type="journal article" date="2010" name="Science">
        <title>Plasticity of animal genome architecture unmasked by rapid evolution of a pelagic tunicate.</title>
        <authorList>
            <person name="Denoeud F."/>
            <person name="Henriet S."/>
            <person name="Mungpakdee S."/>
            <person name="Aury J.M."/>
            <person name="Da Silva C."/>
            <person name="Brinkmann H."/>
            <person name="Mikhaleva J."/>
            <person name="Olsen L.C."/>
            <person name="Jubin C."/>
            <person name="Canestro C."/>
            <person name="Bouquet J.M."/>
            <person name="Danks G."/>
            <person name="Poulain J."/>
            <person name="Campsteijn C."/>
            <person name="Adamski M."/>
            <person name="Cross I."/>
            <person name="Yadetie F."/>
            <person name="Muffato M."/>
            <person name="Louis A."/>
            <person name="Butcher S."/>
            <person name="Tsagkogeorga G."/>
            <person name="Konrad A."/>
            <person name="Singh S."/>
            <person name="Jensen M.F."/>
            <person name="Cong E.H."/>
            <person name="Eikeseth-Otteraa H."/>
            <person name="Noel B."/>
            <person name="Anthouard V."/>
            <person name="Porcel B.M."/>
            <person name="Kachouri-Lafond R."/>
            <person name="Nishino A."/>
            <person name="Ugolini M."/>
            <person name="Chourrout P."/>
            <person name="Nishida H."/>
            <person name="Aasland R."/>
            <person name="Huzurbazar S."/>
            <person name="Westhof E."/>
            <person name="Delsuc F."/>
            <person name="Lehrach H."/>
            <person name="Reinhardt R."/>
            <person name="Weissenbach J."/>
            <person name="Roy S.W."/>
            <person name="Artiguenave F."/>
            <person name="Postlethwait J.H."/>
            <person name="Manak J.R."/>
            <person name="Thompson E.M."/>
            <person name="Jaillon O."/>
            <person name="Du Pasquier L."/>
            <person name="Boudinot P."/>
            <person name="Liberles D.A."/>
            <person name="Volff J.N."/>
            <person name="Philippe H."/>
            <person name="Lenhard B."/>
            <person name="Roest Crollius H."/>
            <person name="Wincker P."/>
            <person name="Chourrout D."/>
        </authorList>
    </citation>
    <scope>NUCLEOTIDE SEQUENCE [LARGE SCALE GENOMIC DNA]</scope>
</reference>
<organism evidence="2">
    <name type="scientific">Oikopleura dioica</name>
    <name type="common">Tunicate</name>
    <dbReference type="NCBI Taxonomy" id="34765"/>
    <lineage>
        <taxon>Eukaryota</taxon>
        <taxon>Metazoa</taxon>
        <taxon>Chordata</taxon>
        <taxon>Tunicata</taxon>
        <taxon>Appendicularia</taxon>
        <taxon>Copelata</taxon>
        <taxon>Oikopleuridae</taxon>
        <taxon>Oikopleura</taxon>
    </lineage>
</organism>
<accession>E4X5E6</accession>
<gene>
    <name evidence="2" type="ORF">GSOID_T00002379001</name>
</gene>
<protein>
    <submittedName>
        <fullName evidence="2">Uncharacterized protein</fullName>
    </submittedName>
</protein>